<proteinExistence type="predicted"/>
<name>A0A1I4XLE5_9FLAO</name>
<organism evidence="1 2">
    <name type="scientific">Paenimyroides ummariense</name>
    <dbReference type="NCBI Taxonomy" id="913024"/>
    <lineage>
        <taxon>Bacteria</taxon>
        <taxon>Pseudomonadati</taxon>
        <taxon>Bacteroidota</taxon>
        <taxon>Flavobacteriia</taxon>
        <taxon>Flavobacteriales</taxon>
        <taxon>Flavobacteriaceae</taxon>
        <taxon>Paenimyroides</taxon>
    </lineage>
</organism>
<dbReference type="STRING" id="913024.SAMN05421741_10322"/>
<accession>A0A1I4XLE5</accession>
<gene>
    <name evidence="1" type="ORF">SAMN05421741_10322</name>
</gene>
<dbReference type="AlphaFoldDB" id="A0A1I4XLE5"/>
<keyword evidence="2" id="KW-1185">Reference proteome</keyword>
<protein>
    <recommendedName>
        <fullName evidence="3">SdiA-regulated</fullName>
    </recommendedName>
</protein>
<dbReference type="OrthoDB" id="5599486at2"/>
<evidence type="ECO:0008006" key="3">
    <source>
        <dbReference type="Google" id="ProtNLM"/>
    </source>
</evidence>
<evidence type="ECO:0000313" key="1">
    <source>
        <dbReference type="EMBL" id="SFN26109.1"/>
    </source>
</evidence>
<dbReference type="EMBL" id="FOVI01000003">
    <property type="protein sequence ID" value="SFN26109.1"/>
    <property type="molecule type" value="Genomic_DNA"/>
</dbReference>
<dbReference type="InterPro" id="IPR011042">
    <property type="entry name" value="6-blade_b-propeller_TolB-like"/>
</dbReference>
<dbReference type="SUPFAM" id="SSF101898">
    <property type="entry name" value="NHL repeat"/>
    <property type="match status" value="1"/>
</dbReference>
<dbReference type="Gene3D" id="2.120.10.30">
    <property type="entry name" value="TolB, C-terminal domain"/>
    <property type="match status" value="1"/>
</dbReference>
<sequence length="288" mass="32830">MKKYIVFFSFSLLYACSTKSQENNFKEVFTLDKKHTEVSGMIFHQPTQKLWMLQDKGNPSELYVYSVDGTFENTVTVNNQENTDWEDLSQDTNGNIYIGNFGNNDNKRKDLRILKVDGSDLTSNSINISQETTFYYEDQTDFPPKKSNLLYDCEAFVATNDAFYLFTKNRSKGFDGTFYVYKVPNKNGNFKAEKIATLETCGQYKSCAITGAALNKNGNQIALLTHDKVLLIPFVNDNSFKQENITIKELGHNSQKEAITFKSDKELFMADESEKGKKGGKVFMLDLN</sequence>
<dbReference type="PROSITE" id="PS51257">
    <property type="entry name" value="PROKAR_LIPOPROTEIN"/>
    <property type="match status" value="1"/>
</dbReference>
<evidence type="ECO:0000313" key="2">
    <source>
        <dbReference type="Proteomes" id="UP000199036"/>
    </source>
</evidence>
<reference evidence="2" key="1">
    <citation type="submission" date="2016-10" db="EMBL/GenBank/DDBJ databases">
        <authorList>
            <person name="Varghese N."/>
            <person name="Submissions S."/>
        </authorList>
    </citation>
    <scope>NUCLEOTIDE SEQUENCE [LARGE SCALE GENOMIC DNA]</scope>
    <source>
        <strain evidence="2">DS-12</strain>
    </source>
</reference>
<dbReference type="RefSeq" id="WP_091518892.1">
    <property type="nucleotide sequence ID" value="NZ_FOVI01000003.1"/>
</dbReference>
<dbReference type="Proteomes" id="UP000199036">
    <property type="component" value="Unassembled WGS sequence"/>
</dbReference>